<name>A0A197JQN0_9FUNG</name>
<dbReference type="Proteomes" id="UP000078512">
    <property type="component" value="Unassembled WGS sequence"/>
</dbReference>
<sequence>MLVVDRLSLCIFLSFWPSVCLSAQHELAIVLEFLGGKDQYVDRRHEREKRREEKGLVPSYGCAWLVWLAVRTSVSIFSF</sequence>
<accession>A0A197JQN0</accession>
<feature type="chain" id="PRO_5008276165" description="Secreted protein" evidence="1">
    <location>
        <begin position="23"/>
        <end position="79"/>
    </location>
</feature>
<gene>
    <name evidence="2" type="ORF">K457DRAFT_140078</name>
</gene>
<protein>
    <recommendedName>
        <fullName evidence="4">Secreted protein</fullName>
    </recommendedName>
</protein>
<evidence type="ECO:0000256" key="1">
    <source>
        <dbReference type="SAM" id="SignalP"/>
    </source>
</evidence>
<dbReference type="AlphaFoldDB" id="A0A197JQN0"/>
<evidence type="ECO:0008006" key="4">
    <source>
        <dbReference type="Google" id="ProtNLM"/>
    </source>
</evidence>
<dbReference type="EMBL" id="KV442063">
    <property type="protein sequence ID" value="OAQ26771.1"/>
    <property type="molecule type" value="Genomic_DNA"/>
</dbReference>
<keyword evidence="1" id="KW-0732">Signal</keyword>
<evidence type="ECO:0000313" key="3">
    <source>
        <dbReference type="Proteomes" id="UP000078512"/>
    </source>
</evidence>
<organism evidence="2 3">
    <name type="scientific">Linnemannia elongata AG-77</name>
    <dbReference type="NCBI Taxonomy" id="1314771"/>
    <lineage>
        <taxon>Eukaryota</taxon>
        <taxon>Fungi</taxon>
        <taxon>Fungi incertae sedis</taxon>
        <taxon>Mucoromycota</taxon>
        <taxon>Mortierellomycotina</taxon>
        <taxon>Mortierellomycetes</taxon>
        <taxon>Mortierellales</taxon>
        <taxon>Mortierellaceae</taxon>
        <taxon>Linnemannia</taxon>
    </lineage>
</organism>
<proteinExistence type="predicted"/>
<reference evidence="2 3" key="1">
    <citation type="submission" date="2016-05" db="EMBL/GenBank/DDBJ databases">
        <title>Genome sequencing reveals origins of a unique bacterial endosymbiosis in the earliest lineages of terrestrial Fungi.</title>
        <authorList>
            <consortium name="DOE Joint Genome Institute"/>
            <person name="Uehling J."/>
            <person name="Gryganskyi A."/>
            <person name="Hameed K."/>
            <person name="Tschaplinski T."/>
            <person name="Misztal P."/>
            <person name="Wu S."/>
            <person name="Desiro A."/>
            <person name="Vande Pol N."/>
            <person name="Du Z.-Y."/>
            <person name="Zienkiewicz A."/>
            <person name="Zienkiewicz K."/>
            <person name="Morin E."/>
            <person name="Tisserant E."/>
            <person name="Splivallo R."/>
            <person name="Hainaut M."/>
            <person name="Henrissat B."/>
            <person name="Ohm R."/>
            <person name="Kuo A."/>
            <person name="Yan J."/>
            <person name="Lipzen A."/>
            <person name="Nolan M."/>
            <person name="Labutti K."/>
            <person name="Barry K."/>
            <person name="Goldstein A."/>
            <person name="Labbe J."/>
            <person name="Schadt C."/>
            <person name="Tuskan G."/>
            <person name="Grigoriev I."/>
            <person name="Martin F."/>
            <person name="Vilgalys R."/>
            <person name="Bonito G."/>
        </authorList>
    </citation>
    <scope>NUCLEOTIDE SEQUENCE [LARGE SCALE GENOMIC DNA]</scope>
    <source>
        <strain evidence="2 3">AG-77</strain>
    </source>
</reference>
<evidence type="ECO:0000313" key="2">
    <source>
        <dbReference type="EMBL" id="OAQ26771.1"/>
    </source>
</evidence>
<feature type="signal peptide" evidence="1">
    <location>
        <begin position="1"/>
        <end position="22"/>
    </location>
</feature>
<keyword evidence="3" id="KW-1185">Reference proteome</keyword>